<evidence type="ECO:0000313" key="4">
    <source>
        <dbReference type="EMBL" id="QID18558.1"/>
    </source>
</evidence>
<dbReference type="Pfam" id="PF01266">
    <property type="entry name" value="DAO"/>
    <property type="match status" value="1"/>
</dbReference>
<keyword evidence="2" id="KW-0560">Oxidoreductase</keyword>
<dbReference type="GO" id="GO:0005886">
    <property type="term" value="C:plasma membrane"/>
    <property type="evidence" value="ECO:0007669"/>
    <property type="project" value="TreeGrafter"/>
</dbReference>
<dbReference type="SUPFAM" id="SSF54373">
    <property type="entry name" value="FAD-linked reductases, C-terminal domain"/>
    <property type="match status" value="1"/>
</dbReference>
<comment type="similarity">
    <text evidence="1">Belongs to the DadA oxidoreductase family.</text>
</comment>
<dbReference type="PANTHER" id="PTHR13847:SF280">
    <property type="entry name" value="D-AMINO ACID DEHYDROGENASE"/>
    <property type="match status" value="1"/>
</dbReference>
<dbReference type="Proteomes" id="UP000501991">
    <property type="component" value="Chromosome"/>
</dbReference>
<dbReference type="SUPFAM" id="SSF51905">
    <property type="entry name" value="FAD/NAD(P)-binding domain"/>
    <property type="match status" value="1"/>
</dbReference>
<keyword evidence="5" id="KW-1185">Reference proteome</keyword>
<dbReference type="GO" id="GO:0005737">
    <property type="term" value="C:cytoplasm"/>
    <property type="evidence" value="ECO:0007669"/>
    <property type="project" value="TreeGrafter"/>
</dbReference>
<evidence type="ECO:0000256" key="2">
    <source>
        <dbReference type="ARBA" id="ARBA00023002"/>
    </source>
</evidence>
<dbReference type="GO" id="GO:0008718">
    <property type="term" value="F:D-amino-acid dehydrogenase activity"/>
    <property type="evidence" value="ECO:0007669"/>
    <property type="project" value="TreeGrafter"/>
</dbReference>
<dbReference type="PANTHER" id="PTHR13847">
    <property type="entry name" value="SARCOSINE DEHYDROGENASE-RELATED"/>
    <property type="match status" value="1"/>
</dbReference>
<dbReference type="AlphaFoldDB" id="A0A6C1B749"/>
<dbReference type="InterPro" id="IPR006076">
    <property type="entry name" value="FAD-dep_OxRdtase"/>
</dbReference>
<protein>
    <submittedName>
        <fullName evidence="4">D-amino acid dehydrogenase</fullName>
    </submittedName>
</protein>
<evidence type="ECO:0000313" key="5">
    <source>
        <dbReference type="Proteomes" id="UP000501991"/>
    </source>
</evidence>
<evidence type="ECO:0000259" key="3">
    <source>
        <dbReference type="Pfam" id="PF01266"/>
    </source>
</evidence>
<dbReference type="NCBIfam" id="NF001933">
    <property type="entry name" value="PRK00711.1"/>
    <property type="match status" value="1"/>
</dbReference>
<evidence type="ECO:0000256" key="1">
    <source>
        <dbReference type="ARBA" id="ARBA00009410"/>
    </source>
</evidence>
<organism evidence="4 5">
    <name type="scientific">Nitrogeniibacter mangrovi</name>
    <dbReference type="NCBI Taxonomy" id="2016596"/>
    <lineage>
        <taxon>Bacteria</taxon>
        <taxon>Pseudomonadati</taxon>
        <taxon>Pseudomonadota</taxon>
        <taxon>Betaproteobacteria</taxon>
        <taxon>Rhodocyclales</taxon>
        <taxon>Zoogloeaceae</taxon>
        <taxon>Nitrogeniibacter</taxon>
    </lineage>
</organism>
<dbReference type="RefSeq" id="WP_173766324.1">
    <property type="nucleotide sequence ID" value="NZ_CP048836.1"/>
</dbReference>
<dbReference type="Gene3D" id="3.30.9.10">
    <property type="entry name" value="D-Amino Acid Oxidase, subunit A, domain 2"/>
    <property type="match status" value="1"/>
</dbReference>
<proteinExistence type="inferred from homology"/>
<dbReference type="Gene3D" id="3.50.50.60">
    <property type="entry name" value="FAD/NAD(P)-binding domain"/>
    <property type="match status" value="2"/>
</dbReference>
<gene>
    <name evidence="4" type="ORF">G3580_13530</name>
</gene>
<feature type="domain" description="FAD dependent oxidoreductase" evidence="3">
    <location>
        <begin position="3"/>
        <end position="403"/>
    </location>
</feature>
<accession>A0A6C1B749</accession>
<dbReference type="KEGG" id="azq:G3580_13530"/>
<name>A0A6C1B749_9RHOO</name>
<sequence length="422" mass="45847">MHVLVLGAGLAGVTSAWYLKRAGFDVTVVDRQDAPAMETSFANGGQISVSHPEPWANPSAPMTVLRWLGKDDAPLKFSPHADWRQWAWAARFLRECLPWRTERNTRAIAALARYSRRCLAQLRDEAGLDYPHTERGILHLFFEADDVRAIPARVAVLAQHQIRAEACDAARCVEIEPALAHMAQPPLGGIYAPDDESGDAHAFIDALAARLQADGVRFRFGTRIEGIDHQGDLVEGVRVVAADGRPERIEANSYVVCLGSYSPMLVAPLGERLPIYPVKGYSISVPVVDAARVPEVSLTDEARRIVCSRFGDTLRVAGTAELNGYDLTLDPRRSRGLIEWVASRFPGGTDLDAAQTWCGLRPTTPGNTPLIGKSGLLNLYYNTGHGTLGWTQACGSAAALADLMSGTPPIPDFPFLGTRFDG</sequence>
<dbReference type="EMBL" id="CP048836">
    <property type="protein sequence ID" value="QID18558.1"/>
    <property type="molecule type" value="Genomic_DNA"/>
</dbReference>
<dbReference type="InterPro" id="IPR036188">
    <property type="entry name" value="FAD/NAD-bd_sf"/>
</dbReference>
<dbReference type="GO" id="GO:0055130">
    <property type="term" value="P:D-alanine catabolic process"/>
    <property type="evidence" value="ECO:0007669"/>
    <property type="project" value="TreeGrafter"/>
</dbReference>
<reference evidence="4 5" key="1">
    <citation type="submission" date="2020-02" db="EMBL/GenBank/DDBJ databases">
        <title>Nitrogenibacter mangrovi gen. nov., sp. nov. isolated from mangrove sediment, a denitrifying betaproteobacterium.</title>
        <authorList>
            <person name="Liao H."/>
            <person name="Tian Y."/>
        </authorList>
    </citation>
    <scope>NUCLEOTIDE SEQUENCE [LARGE SCALE GENOMIC DNA]</scope>
    <source>
        <strain evidence="4 5">M9-3-2</strain>
    </source>
</reference>